<dbReference type="GO" id="GO:0019365">
    <property type="term" value="P:pyridine nucleotide salvage"/>
    <property type="evidence" value="ECO:0007669"/>
    <property type="project" value="InterPro"/>
</dbReference>
<accession>A0A1M5TT44</accession>
<proteinExistence type="predicted"/>
<dbReference type="AlphaFoldDB" id="A0A1M5TT44"/>
<evidence type="ECO:0000313" key="3">
    <source>
        <dbReference type="Proteomes" id="UP000184526"/>
    </source>
</evidence>
<dbReference type="STRING" id="1121306.SAMN02745196_00695"/>
<evidence type="ECO:0000259" key="1">
    <source>
        <dbReference type="Pfam" id="PF00857"/>
    </source>
</evidence>
<dbReference type="Pfam" id="PF00857">
    <property type="entry name" value="Isochorismatase"/>
    <property type="match status" value="1"/>
</dbReference>
<dbReference type="EMBL" id="FQXP01000003">
    <property type="protein sequence ID" value="SHH53573.1"/>
    <property type="molecule type" value="Genomic_DNA"/>
</dbReference>
<dbReference type="PANTHER" id="PTHR47297:SF2">
    <property type="entry name" value="OS02G0606800 PROTEIN"/>
    <property type="match status" value="1"/>
</dbReference>
<dbReference type="RefSeq" id="WP_072830070.1">
    <property type="nucleotide sequence ID" value="NZ_FQXP01000003.1"/>
</dbReference>
<dbReference type="InterPro" id="IPR036380">
    <property type="entry name" value="Isochorismatase-like_sf"/>
</dbReference>
<organism evidence="2 3">
    <name type="scientific">Clostridium collagenovorans DSM 3089</name>
    <dbReference type="NCBI Taxonomy" id="1121306"/>
    <lineage>
        <taxon>Bacteria</taxon>
        <taxon>Bacillati</taxon>
        <taxon>Bacillota</taxon>
        <taxon>Clostridia</taxon>
        <taxon>Eubacteriales</taxon>
        <taxon>Clostridiaceae</taxon>
        <taxon>Clostridium</taxon>
    </lineage>
</organism>
<dbReference type="Gene3D" id="3.40.50.850">
    <property type="entry name" value="Isochorismatase-like"/>
    <property type="match status" value="1"/>
</dbReference>
<dbReference type="InterPro" id="IPR044717">
    <property type="entry name" value="NIC1"/>
</dbReference>
<dbReference type="SUPFAM" id="SSF52499">
    <property type="entry name" value="Isochorismatase-like hydrolases"/>
    <property type="match status" value="1"/>
</dbReference>
<sequence>MDDKLFEDWKNQLKDYYYNLKESESLNINNLDLENTAICIIDLINGFTKEGPLSSERLKSVIPQIKELVQFGYEKNIPMIAYKDCHSCDNIEFKVYPAHCIENTSESDLVEELKGYGIKEIPKMSTNGFIAQNTMDILKNNNIKNFIVVGGCTDICVHQYVLTLKTYMNEKNIDSRIIVPMNMVDTFELPHHNAELHNVMFLSSMISNGIEVVKEILY</sequence>
<gene>
    <name evidence="2" type="ORF">SAMN02745196_00695</name>
</gene>
<dbReference type="OrthoDB" id="9796485at2"/>
<reference evidence="2 3" key="1">
    <citation type="submission" date="2016-11" db="EMBL/GenBank/DDBJ databases">
        <authorList>
            <person name="Jaros S."/>
            <person name="Januszkiewicz K."/>
            <person name="Wedrychowicz H."/>
        </authorList>
    </citation>
    <scope>NUCLEOTIDE SEQUENCE [LARGE SCALE GENOMIC DNA]</scope>
    <source>
        <strain evidence="2 3">DSM 3089</strain>
    </source>
</reference>
<feature type="domain" description="Isochorismatase-like" evidence="1">
    <location>
        <begin position="36"/>
        <end position="198"/>
    </location>
</feature>
<dbReference type="PANTHER" id="PTHR47297">
    <property type="match status" value="1"/>
</dbReference>
<dbReference type="GO" id="GO:0008936">
    <property type="term" value="F:nicotinamidase activity"/>
    <property type="evidence" value="ECO:0007669"/>
    <property type="project" value="InterPro"/>
</dbReference>
<dbReference type="CDD" id="cd00431">
    <property type="entry name" value="cysteine_hydrolases"/>
    <property type="match status" value="1"/>
</dbReference>
<name>A0A1M5TT44_9CLOT</name>
<dbReference type="Proteomes" id="UP000184526">
    <property type="component" value="Unassembled WGS sequence"/>
</dbReference>
<keyword evidence="3" id="KW-1185">Reference proteome</keyword>
<protein>
    <submittedName>
        <fullName evidence="2">Nicotinamidase-related amidase</fullName>
    </submittedName>
</protein>
<dbReference type="InterPro" id="IPR000868">
    <property type="entry name" value="Isochorismatase-like_dom"/>
</dbReference>
<evidence type="ECO:0000313" key="2">
    <source>
        <dbReference type="EMBL" id="SHH53573.1"/>
    </source>
</evidence>